<accession>A0A1T4S6S6</accession>
<evidence type="ECO:0000313" key="4">
    <source>
        <dbReference type="Proteomes" id="UP000190637"/>
    </source>
</evidence>
<protein>
    <submittedName>
        <fullName evidence="3">Uncharacterized protein</fullName>
    </submittedName>
</protein>
<dbReference type="InterPro" id="IPR048136">
    <property type="entry name" value="STM3941-like"/>
</dbReference>
<organism evidence="3 4">
    <name type="scientific">Marinactinospora thermotolerans DSM 45154</name>
    <dbReference type="NCBI Taxonomy" id="1122192"/>
    <lineage>
        <taxon>Bacteria</taxon>
        <taxon>Bacillati</taxon>
        <taxon>Actinomycetota</taxon>
        <taxon>Actinomycetes</taxon>
        <taxon>Streptosporangiales</taxon>
        <taxon>Nocardiopsidaceae</taxon>
        <taxon>Marinactinospora</taxon>
    </lineage>
</organism>
<keyword evidence="2" id="KW-1133">Transmembrane helix</keyword>
<dbReference type="NCBIfam" id="NF041635">
    <property type="entry name" value="STM3941_fam"/>
    <property type="match status" value="1"/>
</dbReference>
<evidence type="ECO:0000256" key="1">
    <source>
        <dbReference type="SAM" id="MobiDB-lite"/>
    </source>
</evidence>
<dbReference type="Proteomes" id="UP000190637">
    <property type="component" value="Unassembled WGS sequence"/>
</dbReference>
<keyword evidence="2" id="KW-0472">Membrane</keyword>
<dbReference type="AlphaFoldDB" id="A0A1T4S6S6"/>
<feature type="transmembrane region" description="Helical" evidence="2">
    <location>
        <begin position="12"/>
        <end position="31"/>
    </location>
</feature>
<keyword evidence="2" id="KW-0812">Transmembrane</keyword>
<dbReference type="EMBL" id="FUWS01000008">
    <property type="protein sequence ID" value="SKA23949.1"/>
    <property type="molecule type" value="Genomic_DNA"/>
</dbReference>
<evidence type="ECO:0000313" key="3">
    <source>
        <dbReference type="EMBL" id="SKA23949.1"/>
    </source>
</evidence>
<keyword evidence="4" id="KW-1185">Reference proteome</keyword>
<name>A0A1T4S6S6_9ACTN</name>
<gene>
    <name evidence="3" type="ORF">SAMN02745673_03267</name>
</gene>
<feature type="transmembrane region" description="Helical" evidence="2">
    <location>
        <begin position="37"/>
        <end position="56"/>
    </location>
</feature>
<feature type="region of interest" description="Disordered" evidence="1">
    <location>
        <begin position="166"/>
        <end position="204"/>
    </location>
</feature>
<proteinExistence type="predicted"/>
<feature type="compositionally biased region" description="Basic and acidic residues" evidence="1">
    <location>
        <begin position="176"/>
        <end position="186"/>
    </location>
</feature>
<dbReference type="STRING" id="1122192.SAMN02745673_03267"/>
<sequence>MVKNRLRLTWEGAWLTAGCLIFVIAGIAMIIEGTTTSVVLGIVAVVLFGGGGLLAASRVLSRRPVLEMDDSGVCVTVPWPRSHADDHRLDWDELAGITAYTERIEHRGACVRHHYLAFVPRSRAESAAVDSGSSDSAERSGASVECPWELRYATHIRSTWDHSPEEVVAQARRHRPDLPFTDRRDTSSPSSGGDSPVRRGASGG</sequence>
<evidence type="ECO:0000256" key="2">
    <source>
        <dbReference type="SAM" id="Phobius"/>
    </source>
</evidence>
<reference evidence="3 4" key="1">
    <citation type="submission" date="2017-02" db="EMBL/GenBank/DDBJ databases">
        <authorList>
            <person name="Peterson S.W."/>
        </authorList>
    </citation>
    <scope>NUCLEOTIDE SEQUENCE [LARGE SCALE GENOMIC DNA]</scope>
    <source>
        <strain evidence="3 4">DSM 45154</strain>
    </source>
</reference>